<dbReference type="EMBL" id="PRLL01000005">
    <property type="protein sequence ID" value="RYC73709.1"/>
    <property type="molecule type" value="Genomic_DNA"/>
</dbReference>
<gene>
    <name evidence="1" type="ORF">G3KMM_00280</name>
</gene>
<comment type="caution">
    <text evidence="1">The sequence shown here is derived from an EMBL/GenBank/DDBJ whole genome shotgun (WGS) entry which is preliminary data.</text>
</comment>
<evidence type="ECO:0000313" key="1">
    <source>
        <dbReference type="EMBL" id="RYC73709.1"/>
    </source>
</evidence>
<reference evidence="1 2" key="2">
    <citation type="journal article" date="2020" name="Cell Rep.">
        <title>Acquisition and Adaptation of Ultra-small Parasitic Reduced Genome Bacteria to Mammalian Hosts.</title>
        <authorList>
            <person name="McLean J.S."/>
            <person name="Bor B."/>
            <person name="Kerns K.A."/>
            <person name="Liu Q."/>
            <person name="To T.T."/>
            <person name="Solden L."/>
            <person name="Hendrickson E.L."/>
            <person name="Wrighton K."/>
            <person name="Shi W."/>
            <person name="He X."/>
        </authorList>
    </citation>
    <scope>NUCLEOTIDE SEQUENCE [LARGE SCALE GENOMIC DNA]</scope>
    <source>
        <strain evidence="1 2">TM7_KMM_G3_1_HOT_351</strain>
    </source>
</reference>
<dbReference type="Proteomes" id="UP001191004">
    <property type="component" value="Unassembled WGS sequence"/>
</dbReference>
<protein>
    <submittedName>
        <fullName evidence="1">Uncharacterized protein</fullName>
    </submittedName>
</protein>
<evidence type="ECO:0000313" key="2">
    <source>
        <dbReference type="Proteomes" id="UP001191004"/>
    </source>
</evidence>
<name>A0ABY0FK69_9BACT</name>
<reference evidence="1 2" key="1">
    <citation type="journal article" date="2018" name="bioRxiv">
        <title>Evidence of independent acquisition and adaption of ultra-small bacteria to human hosts across the highly diverse yet reduced genomes of the phylum Saccharibacteria.</title>
        <authorList>
            <person name="McLean J.S."/>
            <person name="Bor B."/>
            <person name="To T.T."/>
            <person name="Liu Q."/>
            <person name="Kearns K.A."/>
            <person name="Solden L.M."/>
            <person name="Wrighton K.C."/>
            <person name="He X."/>
            <person name="Shi W."/>
        </authorList>
    </citation>
    <scope>NUCLEOTIDE SEQUENCE [LARGE SCALE GENOMIC DNA]</scope>
    <source>
        <strain evidence="1 2">TM7_KMM_G3_1_HOT_351</strain>
    </source>
</reference>
<accession>A0ABY0FK69</accession>
<sequence>MARIFLVAIEQYNIEVSQKEVVDKNGVYIAEQLISPEGFKLVAGYHTDSISEEREVESNYGVYIQNLTTTIYSNLVIGYNWQTGVIVIVKVDAELNSYSDIYVFSKQNVFKAKRGWFSDVFQIYDRSESLIKNLLTFLSFKNRTTFMVDAEMDGSLRDEKGGSILIYMRQTQERADFVNFFRKFAK</sequence>
<proteinExistence type="predicted"/>
<keyword evidence="2" id="KW-1185">Reference proteome</keyword>
<organism evidence="1 2">
    <name type="scientific">Candidatus Nanosyncoccus nanoralicus</name>
    <dbReference type="NCBI Taxonomy" id="2171996"/>
    <lineage>
        <taxon>Bacteria</taxon>
        <taxon>Candidatus Saccharimonadota</taxon>
        <taxon>Candidatus Nanosyncoccalia</taxon>
        <taxon>Candidatus Nanosyncoccales</taxon>
        <taxon>Candidatus Nanosyncoccaceae</taxon>
        <taxon>Candidatus Nanosyncoccus</taxon>
    </lineage>
</organism>